<comment type="similarity">
    <text evidence="2">Belongs to the AzlC family.</text>
</comment>
<proteinExistence type="inferred from homology"/>
<organism evidence="10 11">
    <name type="scientific">Variovorax guangxiensis</name>
    <dbReference type="NCBI Taxonomy" id="1775474"/>
    <lineage>
        <taxon>Bacteria</taxon>
        <taxon>Pseudomonadati</taxon>
        <taxon>Pseudomonadota</taxon>
        <taxon>Betaproteobacteria</taxon>
        <taxon>Burkholderiales</taxon>
        <taxon>Comamonadaceae</taxon>
        <taxon>Variovorax</taxon>
    </lineage>
</organism>
<evidence type="ECO:0000313" key="10">
    <source>
        <dbReference type="EMBL" id="RUR71527.1"/>
    </source>
</evidence>
<sequence length="256" mass="26790">MRPCEGPASSAAPPDRRPSSLATAAEGARDILPAVMVAVPIGLLLGALCRSKGIHAAEAGWMSLLVNAGASQFAAVQLWANDGPRLGPILLSTLLINVRHALMSLTLVPKLAKAGMTRLRMCVALALLTDPTWGFAEQRARAGLPVTWSYWMGLALVFTAAWAGATMAGAWLGAYLGDPRQIGADFALAALFIGMTARFWMGWRRTGFAIAASGLSSAAVFHTLGAPWHVMAGAMAGIAVAYFAARPEQAQEPQPA</sequence>
<feature type="transmembrane region" description="Helical" evidence="9">
    <location>
        <begin position="31"/>
        <end position="49"/>
    </location>
</feature>
<evidence type="ECO:0000313" key="11">
    <source>
        <dbReference type="Proteomes" id="UP000281118"/>
    </source>
</evidence>
<feature type="region of interest" description="Disordered" evidence="8">
    <location>
        <begin position="1"/>
        <end position="20"/>
    </location>
</feature>
<evidence type="ECO:0000256" key="3">
    <source>
        <dbReference type="ARBA" id="ARBA00022448"/>
    </source>
</evidence>
<feature type="transmembrane region" description="Helical" evidence="9">
    <location>
        <begin position="148"/>
        <end position="174"/>
    </location>
</feature>
<evidence type="ECO:0000256" key="4">
    <source>
        <dbReference type="ARBA" id="ARBA00022475"/>
    </source>
</evidence>
<evidence type="ECO:0000256" key="8">
    <source>
        <dbReference type="SAM" id="MobiDB-lite"/>
    </source>
</evidence>
<gene>
    <name evidence="10" type="ORF">EJP67_31230</name>
</gene>
<evidence type="ECO:0000256" key="7">
    <source>
        <dbReference type="ARBA" id="ARBA00023136"/>
    </source>
</evidence>
<feature type="transmembrane region" description="Helical" evidence="9">
    <location>
        <begin position="186"/>
        <end position="203"/>
    </location>
</feature>
<keyword evidence="3" id="KW-0813">Transport</keyword>
<dbReference type="InterPro" id="IPR011606">
    <property type="entry name" value="Brnchd-chn_aa_trnsp_permease"/>
</dbReference>
<evidence type="ECO:0000256" key="6">
    <source>
        <dbReference type="ARBA" id="ARBA00022989"/>
    </source>
</evidence>
<dbReference type="Proteomes" id="UP000281118">
    <property type="component" value="Unassembled WGS sequence"/>
</dbReference>
<dbReference type="EMBL" id="RXFT01000021">
    <property type="protein sequence ID" value="RUR71527.1"/>
    <property type="molecule type" value="Genomic_DNA"/>
</dbReference>
<name>A0A433MUG7_9BURK</name>
<comment type="subcellular location">
    <subcellularLocation>
        <location evidence="1">Cell membrane</location>
        <topology evidence="1">Multi-pass membrane protein</topology>
    </subcellularLocation>
</comment>
<comment type="caution">
    <text evidence="10">The sequence shown here is derived from an EMBL/GenBank/DDBJ whole genome shotgun (WGS) entry which is preliminary data.</text>
</comment>
<evidence type="ECO:0000256" key="2">
    <source>
        <dbReference type="ARBA" id="ARBA00010735"/>
    </source>
</evidence>
<reference evidence="10 11" key="1">
    <citation type="submission" date="2018-12" db="EMBL/GenBank/DDBJ databases">
        <title>The genome sequences of Variovorax guangxiensis DSM 27352.</title>
        <authorList>
            <person name="Gao J."/>
            <person name="Sun J."/>
        </authorList>
    </citation>
    <scope>NUCLEOTIDE SEQUENCE [LARGE SCALE GENOMIC DNA]</scope>
    <source>
        <strain evidence="10 11">DSM 27352</strain>
    </source>
</reference>
<dbReference type="OrthoDB" id="3177005at2"/>
<keyword evidence="5 9" id="KW-0812">Transmembrane</keyword>
<dbReference type="PANTHER" id="PTHR34979:SF1">
    <property type="entry name" value="INNER MEMBRANE PROTEIN YGAZ"/>
    <property type="match status" value="1"/>
</dbReference>
<dbReference type="GO" id="GO:0005886">
    <property type="term" value="C:plasma membrane"/>
    <property type="evidence" value="ECO:0007669"/>
    <property type="project" value="UniProtKB-SubCell"/>
</dbReference>
<dbReference type="AlphaFoldDB" id="A0A433MUG7"/>
<dbReference type="GO" id="GO:1903785">
    <property type="term" value="P:L-valine transmembrane transport"/>
    <property type="evidence" value="ECO:0007669"/>
    <property type="project" value="TreeGrafter"/>
</dbReference>
<keyword evidence="4" id="KW-1003">Cell membrane</keyword>
<protein>
    <submittedName>
        <fullName evidence="10">Branched-chain amino acid ABC transporter permease</fullName>
    </submittedName>
</protein>
<keyword evidence="6 9" id="KW-1133">Transmembrane helix</keyword>
<keyword evidence="7 9" id="KW-0472">Membrane</keyword>
<evidence type="ECO:0000256" key="9">
    <source>
        <dbReference type="SAM" id="Phobius"/>
    </source>
</evidence>
<dbReference type="Pfam" id="PF03591">
    <property type="entry name" value="AzlC"/>
    <property type="match status" value="1"/>
</dbReference>
<accession>A0A433MUG7</accession>
<dbReference type="PANTHER" id="PTHR34979">
    <property type="entry name" value="INNER MEMBRANE PROTEIN YGAZ"/>
    <property type="match status" value="1"/>
</dbReference>
<evidence type="ECO:0000256" key="5">
    <source>
        <dbReference type="ARBA" id="ARBA00022692"/>
    </source>
</evidence>
<evidence type="ECO:0000256" key="1">
    <source>
        <dbReference type="ARBA" id="ARBA00004651"/>
    </source>
</evidence>